<evidence type="ECO:0000313" key="2">
    <source>
        <dbReference type="Proteomes" id="UP001185863"/>
    </source>
</evidence>
<reference evidence="1" key="1">
    <citation type="submission" date="2023-10" db="EMBL/GenBank/DDBJ databases">
        <title>Development of a sustainable strategy for remediation of hydrocarbon-contaminated territories based on the waste exchange concept.</title>
        <authorList>
            <person name="Krivoruchko A."/>
        </authorList>
    </citation>
    <scope>NUCLEOTIDE SEQUENCE</scope>
    <source>
        <strain evidence="1">IEGM 68</strain>
    </source>
</reference>
<accession>A0AAE4UXT1</accession>
<dbReference type="RefSeq" id="WP_201453392.1">
    <property type="nucleotide sequence ID" value="NZ_CP021354.1"/>
</dbReference>
<evidence type="ECO:0000313" key="1">
    <source>
        <dbReference type="EMBL" id="MDV7265003.1"/>
    </source>
</evidence>
<name>A0AAE4UXT1_9NOCA</name>
<organism evidence="1 2">
    <name type="scientific">Rhodococcus oxybenzonivorans</name>
    <dbReference type="NCBI Taxonomy" id="1990687"/>
    <lineage>
        <taxon>Bacteria</taxon>
        <taxon>Bacillati</taxon>
        <taxon>Actinomycetota</taxon>
        <taxon>Actinomycetes</taxon>
        <taxon>Mycobacteriales</taxon>
        <taxon>Nocardiaceae</taxon>
        <taxon>Rhodococcus</taxon>
    </lineage>
</organism>
<gene>
    <name evidence="1" type="ORF">R4315_10650</name>
</gene>
<dbReference type="AlphaFoldDB" id="A0AAE4UXT1"/>
<dbReference type="Proteomes" id="UP001185863">
    <property type="component" value="Unassembled WGS sequence"/>
</dbReference>
<protein>
    <submittedName>
        <fullName evidence="1">Uncharacterized protein</fullName>
    </submittedName>
</protein>
<dbReference type="EMBL" id="JAWLUP010000018">
    <property type="protein sequence ID" value="MDV7265003.1"/>
    <property type="molecule type" value="Genomic_DNA"/>
</dbReference>
<comment type="caution">
    <text evidence="1">The sequence shown here is derived from an EMBL/GenBank/DDBJ whole genome shotgun (WGS) entry which is preliminary data.</text>
</comment>
<sequence>MENTAESGPASSECPDCHALTADLEAHKHWHSRLVHDIATAVDKDIDRRTHTS</sequence>
<proteinExistence type="predicted"/>